<dbReference type="Proteomes" id="UP000503483">
    <property type="component" value="Chromosome"/>
</dbReference>
<dbReference type="SMART" id="SM00086">
    <property type="entry name" value="PAC"/>
    <property type="match status" value="1"/>
</dbReference>
<dbReference type="PANTHER" id="PTHR43065">
    <property type="entry name" value="SENSOR HISTIDINE KINASE"/>
    <property type="match status" value="1"/>
</dbReference>
<accession>A0A6M8EKG9</accession>
<dbReference type="Gene3D" id="3.30.450.20">
    <property type="entry name" value="PAS domain"/>
    <property type="match status" value="1"/>
</dbReference>
<keyword evidence="6 12" id="KW-0418">Kinase</keyword>
<dbReference type="RefSeq" id="WP_172126192.1">
    <property type="nucleotide sequence ID" value="NZ_CP042652.1"/>
</dbReference>
<dbReference type="Pfam" id="PF08447">
    <property type="entry name" value="PAS_3"/>
    <property type="match status" value="1"/>
</dbReference>
<dbReference type="CDD" id="cd00130">
    <property type="entry name" value="PAS"/>
    <property type="match status" value="1"/>
</dbReference>
<dbReference type="EMBL" id="CP042652">
    <property type="protein sequence ID" value="QKE28619.1"/>
    <property type="molecule type" value="Genomic_DNA"/>
</dbReference>
<dbReference type="PROSITE" id="PS50113">
    <property type="entry name" value="PAC"/>
    <property type="match status" value="1"/>
</dbReference>
<evidence type="ECO:0000256" key="7">
    <source>
        <dbReference type="ARBA" id="ARBA00022840"/>
    </source>
</evidence>
<dbReference type="InterPro" id="IPR005467">
    <property type="entry name" value="His_kinase_dom"/>
</dbReference>
<dbReference type="KEGG" id="paco:AACT_1454"/>
<dbReference type="InterPro" id="IPR000014">
    <property type="entry name" value="PAS"/>
</dbReference>
<evidence type="ECO:0000259" key="10">
    <source>
        <dbReference type="PROSITE" id="PS50112"/>
    </source>
</evidence>
<dbReference type="NCBIfam" id="TIGR00229">
    <property type="entry name" value="sensory_box"/>
    <property type="match status" value="1"/>
</dbReference>
<evidence type="ECO:0000313" key="13">
    <source>
        <dbReference type="Proteomes" id="UP000503483"/>
    </source>
</evidence>
<feature type="domain" description="Histidine kinase" evidence="9">
    <location>
        <begin position="280"/>
        <end position="495"/>
    </location>
</feature>
<evidence type="ECO:0000256" key="3">
    <source>
        <dbReference type="ARBA" id="ARBA00022553"/>
    </source>
</evidence>
<sequence>MQLKEFIEIIEKNKITIIRTWINSSKIKELIDNYSINEELFIKRYSFGFLEHYIKTIKNDEKTQNSAVVIDFLKYLKKQNLGVNELFVLFIAFKDALVDFAFKNQNQSLELFQEINFYFQKVFLTILDIYSKSVEQVENALTKSIDIVDRYVIMSRTNLQGIITSVSSAFCKISGYEAYELIGKSHNVIRHQDMPKELFEDLWKTIKSGNMWQGEIKNLKKDGTFYWVKTTIHPNFDNNGVIISYDAIREDISSQKELINQQNLLIEQSKSAALGEMISMIAHQWRQPLQAVSILIQKLPLLKMIKGELSDDMLDDVVKQVSLQLDYMSKTIDDFRDYFKPNKKKEEVYIENVINKSLDFLSYLFKINSVQINYKNESTSEIQIHLNEMVQVFINLAKNSCDAMIEKNIENRVIDIHTYEKEDYLYIEFEDNAGGIKENVLSKIFEAYFSTKSNKNGTGLGLYMCKAIVEQHSLGKINAYNTPKGAKFVVQLPLK</sequence>
<evidence type="ECO:0000256" key="2">
    <source>
        <dbReference type="ARBA" id="ARBA00012438"/>
    </source>
</evidence>
<reference evidence="12 13" key="1">
    <citation type="submission" date="2019-08" db="EMBL/GenBank/DDBJ databases">
        <title>Complete genome sequence of Arcobacter acticola.</title>
        <authorList>
            <person name="Miller W."/>
        </authorList>
    </citation>
    <scope>NUCLEOTIDE SEQUENCE [LARGE SCALE GENOMIC DNA]</scope>
    <source>
        <strain evidence="12 13">KCTC 52212</strain>
    </source>
</reference>
<dbReference type="SUPFAM" id="SSF55874">
    <property type="entry name" value="ATPase domain of HSP90 chaperone/DNA topoisomerase II/histidine kinase"/>
    <property type="match status" value="1"/>
</dbReference>
<evidence type="ECO:0000259" key="9">
    <source>
        <dbReference type="PROSITE" id="PS50109"/>
    </source>
</evidence>
<gene>
    <name evidence="12" type="ORF">AACT_1454</name>
</gene>
<dbReference type="InterPro" id="IPR003594">
    <property type="entry name" value="HATPase_dom"/>
</dbReference>
<proteinExistence type="predicted"/>
<evidence type="ECO:0000256" key="5">
    <source>
        <dbReference type="ARBA" id="ARBA00022741"/>
    </source>
</evidence>
<dbReference type="InterPro" id="IPR013655">
    <property type="entry name" value="PAS_fold_3"/>
</dbReference>
<dbReference type="AlphaFoldDB" id="A0A6M8EKG9"/>
<evidence type="ECO:0000259" key="11">
    <source>
        <dbReference type="PROSITE" id="PS50113"/>
    </source>
</evidence>
<keyword evidence="13" id="KW-1185">Reference proteome</keyword>
<dbReference type="InterPro" id="IPR036890">
    <property type="entry name" value="HATPase_C_sf"/>
</dbReference>
<dbReference type="Gene3D" id="3.30.565.10">
    <property type="entry name" value="Histidine kinase-like ATPase, C-terminal domain"/>
    <property type="match status" value="1"/>
</dbReference>
<dbReference type="InterPro" id="IPR004358">
    <property type="entry name" value="Sig_transdc_His_kin-like_C"/>
</dbReference>
<dbReference type="GO" id="GO:0005524">
    <property type="term" value="F:ATP binding"/>
    <property type="evidence" value="ECO:0007669"/>
    <property type="project" value="UniProtKB-KW"/>
</dbReference>
<dbReference type="CDD" id="cd00082">
    <property type="entry name" value="HisKA"/>
    <property type="match status" value="1"/>
</dbReference>
<protein>
    <recommendedName>
        <fullName evidence="2">histidine kinase</fullName>
        <ecNumber evidence="2">2.7.13.3</ecNumber>
    </recommendedName>
</protein>
<dbReference type="SUPFAM" id="SSF47384">
    <property type="entry name" value="Homodimeric domain of signal transducing histidine kinase"/>
    <property type="match status" value="1"/>
</dbReference>
<comment type="catalytic activity">
    <reaction evidence="1">
        <text>ATP + protein L-histidine = ADP + protein N-phospho-L-histidine.</text>
        <dbReference type="EC" id="2.7.13.3"/>
    </reaction>
</comment>
<dbReference type="EC" id="2.7.13.3" evidence="2"/>
<keyword evidence="7" id="KW-0067">ATP-binding</keyword>
<dbReference type="Pfam" id="PF02518">
    <property type="entry name" value="HATPase_c"/>
    <property type="match status" value="1"/>
</dbReference>
<dbReference type="PRINTS" id="PR00344">
    <property type="entry name" value="BCTRLSENSOR"/>
</dbReference>
<dbReference type="InterPro" id="IPR001610">
    <property type="entry name" value="PAC"/>
</dbReference>
<feature type="domain" description="PAS" evidence="10">
    <location>
        <begin position="158"/>
        <end position="209"/>
    </location>
</feature>
<organism evidence="12 13">
    <name type="scientific">Arcobacter acticola</name>
    <dbReference type="NCBI Taxonomy" id="1849015"/>
    <lineage>
        <taxon>Bacteria</taxon>
        <taxon>Pseudomonadati</taxon>
        <taxon>Campylobacterota</taxon>
        <taxon>Epsilonproteobacteria</taxon>
        <taxon>Campylobacterales</taxon>
        <taxon>Arcobacteraceae</taxon>
        <taxon>Arcobacter</taxon>
    </lineage>
</organism>
<dbReference type="SMART" id="SM00387">
    <property type="entry name" value="HATPase_c"/>
    <property type="match status" value="1"/>
</dbReference>
<keyword evidence="5" id="KW-0547">Nucleotide-binding</keyword>
<dbReference type="PROSITE" id="PS50112">
    <property type="entry name" value="PAS"/>
    <property type="match status" value="1"/>
</dbReference>
<dbReference type="SUPFAM" id="SSF55785">
    <property type="entry name" value="PYP-like sensor domain (PAS domain)"/>
    <property type="match status" value="1"/>
</dbReference>
<name>A0A6M8EKG9_9BACT</name>
<evidence type="ECO:0000313" key="12">
    <source>
        <dbReference type="EMBL" id="QKE28619.1"/>
    </source>
</evidence>
<dbReference type="PROSITE" id="PS50109">
    <property type="entry name" value="HIS_KIN"/>
    <property type="match status" value="1"/>
</dbReference>
<feature type="domain" description="PAC" evidence="11">
    <location>
        <begin position="212"/>
        <end position="264"/>
    </location>
</feature>
<dbReference type="InterPro" id="IPR000700">
    <property type="entry name" value="PAS-assoc_C"/>
</dbReference>
<dbReference type="Gene3D" id="1.10.287.130">
    <property type="match status" value="1"/>
</dbReference>
<dbReference type="InterPro" id="IPR036097">
    <property type="entry name" value="HisK_dim/P_sf"/>
</dbReference>
<keyword evidence="3" id="KW-0597">Phosphoprotein</keyword>
<dbReference type="InterPro" id="IPR035965">
    <property type="entry name" value="PAS-like_dom_sf"/>
</dbReference>
<evidence type="ECO:0000256" key="8">
    <source>
        <dbReference type="ARBA" id="ARBA00023012"/>
    </source>
</evidence>
<evidence type="ECO:0000256" key="6">
    <source>
        <dbReference type="ARBA" id="ARBA00022777"/>
    </source>
</evidence>
<dbReference type="GO" id="GO:0000155">
    <property type="term" value="F:phosphorelay sensor kinase activity"/>
    <property type="evidence" value="ECO:0007669"/>
    <property type="project" value="InterPro"/>
</dbReference>
<keyword evidence="8" id="KW-0902">Two-component regulatory system</keyword>
<evidence type="ECO:0000256" key="1">
    <source>
        <dbReference type="ARBA" id="ARBA00000085"/>
    </source>
</evidence>
<dbReference type="InterPro" id="IPR003661">
    <property type="entry name" value="HisK_dim/P_dom"/>
</dbReference>
<keyword evidence="4" id="KW-0808">Transferase</keyword>
<evidence type="ECO:0000256" key="4">
    <source>
        <dbReference type="ARBA" id="ARBA00022679"/>
    </source>
</evidence>
<dbReference type="PANTHER" id="PTHR43065:SF10">
    <property type="entry name" value="PEROXIDE STRESS-ACTIVATED HISTIDINE KINASE MAK3"/>
    <property type="match status" value="1"/>
</dbReference>